<dbReference type="Pfam" id="PF00400">
    <property type="entry name" value="WD40"/>
    <property type="match status" value="7"/>
</dbReference>
<dbReference type="Gene3D" id="2.130.10.10">
    <property type="entry name" value="YVTN repeat-like/Quinoprotein amine dehydrogenase"/>
    <property type="match status" value="2"/>
</dbReference>
<dbReference type="InterPro" id="IPR020472">
    <property type="entry name" value="WD40_PAC1"/>
</dbReference>
<feature type="repeat" description="WD" evidence="3">
    <location>
        <begin position="362"/>
        <end position="398"/>
    </location>
</feature>
<dbReference type="PRINTS" id="PR00320">
    <property type="entry name" value="GPROTEINBRPT"/>
</dbReference>
<evidence type="ECO:0000256" key="2">
    <source>
        <dbReference type="ARBA" id="ARBA00022737"/>
    </source>
</evidence>
<organism evidence="4 5">
    <name type="scientific">Prymnesium parvum</name>
    <name type="common">Toxic golden alga</name>
    <dbReference type="NCBI Taxonomy" id="97485"/>
    <lineage>
        <taxon>Eukaryota</taxon>
        <taxon>Haptista</taxon>
        <taxon>Haptophyta</taxon>
        <taxon>Prymnesiophyceae</taxon>
        <taxon>Prymnesiales</taxon>
        <taxon>Prymnesiaceae</taxon>
        <taxon>Prymnesium</taxon>
    </lineage>
</organism>
<accession>A0AB34IFA6</accession>
<proteinExistence type="predicted"/>
<dbReference type="InterPro" id="IPR036322">
    <property type="entry name" value="WD40_repeat_dom_sf"/>
</dbReference>
<dbReference type="PROSITE" id="PS50294">
    <property type="entry name" value="WD_REPEATS_REGION"/>
    <property type="match status" value="5"/>
</dbReference>
<dbReference type="AlphaFoldDB" id="A0AB34IFA6"/>
<protein>
    <submittedName>
        <fullName evidence="4">Uncharacterized protein</fullName>
    </submittedName>
</protein>
<dbReference type="EMBL" id="JBGBPQ010000030">
    <property type="protein sequence ID" value="KAL1496190.1"/>
    <property type="molecule type" value="Genomic_DNA"/>
</dbReference>
<feature type="repeat" description="WD" evidence="3">
    <location>
        <begin position="407"/>
        <end position="438"/>
    </location>
</feature>
<feature type="repeat" description="WD" evidence="3">
    <location>
        <begin position="227"/>
        <end position="263"/>
    </location>
</feature>
<gene>
    <name evidence="4" type="ORF">AB1Y20_014806</name>
</gene>
<feature type="repeat" description="WD" evidence="3">
    <location>
        <begin position="272"/>
        <end position="313"/>
    </location>
</feature>
<dbReference type="SUPFAM" id="SSF50978">
    <property type="entry name" value="WD40 repeat-like"/>
    <property type="match status" value="1"/>
</dbReference>
<evidence type="ECO:0000313" key="4">
    <source>
        <dbReference type="EMBL" id="KAL1496190.1"/>
    </source>
</evidence>
<dbReference type="InterPro" id="IPR001680">
    <property type="entry name" value="WD40_rpt"/>
</dbReference>
<dbReference type="PANTHER" id="PTHR19879">
    <property type="entry name" value="TRANSCRIPTION INITIATION FACTOR TFIID"/>
    <property type="match status" value="1"/>
</dbReference>
<keyword evidence="2" id="KW-0677">Repeat</keyword>
<evidence type="ECO:0000256" key="3">
    <source>
        <dbReference type="PROSITE-ProRule" id="PRU00221"/>
    </source>
</evidence>
<reference evidence="4 5" key="1">
    <citation type="journal article" date="2024" name="Science">
        <title>Giant polyketide synthase enzymes in the biosynthesis of giant marine polyether toxins.</title>
        <authorList>
            <person name="Fallon T.R."/>
            <person name="Shende V.V."/>
            <person name="Wierzbicki I.H."/>
            <person name="Pendleton A.L."/>
            <person name="Watervoot N.F."/>
            <person name="Auber R.P."/>
            <person name="Gonzalez D.J."/>
            <person name="Wisecaver J.H."/>
            <person name="Moore B.S."/>
        </authorList>
    </citation>
    <scope>NUCLEOTIDE SEQUENCE [LARGE SCALE GENOMIC DNA]</scope>
    <source>
        <strain evidence="4 5">12B1</strain>
    </source>
</reference>
<sequence length="571" mass="62130">MLQALERVFLQFVADLCRRRLLELLPEDVKYKRIRAALTSQIESVKQDLAVLRIADLREAESYFSTGLLCLTYDTHDSEASASRNFELAHAKAHAAFQRVRSFEDCFVATKLLILCDYYRETREAQRAGLTMAEKDAILKRRSRLIEGHFSELLKKKDCAQTVKLYSSGCGAVARLSRVWHRGASQDILRLTYEAATVCARFTGVAVLPTDAGAHLAWARLVPPLILCGARDCVLSLALDAAAGRLYSGSKDGTIRVWRLDAGHEGECTHEFKGHTGGVESLALEAAAGRLFSCGGDDTIRVWRLDDGHEYECAHIFNGHAGMVWSLALHAAAGRLYSGGGDRTIRVCRLDAGHEGESAHVFNGHTGGVWSLALDAASGRLYSGSYDDTIRVWRLDAGHEGECAHVFTGHTGGVMSLALDPAAGRLYSGSYDGTIRVWCLDAGHEGECAHVFDGHAGWVPSLALHAASGRLYSGGGDDTIRVWRLDAGHEGECVHIVEAGQGWVRSFALDLALGRLYSGGSDGAIRVWHSVSMQFVQRPRRSSLTTEVDVTALLNQSDTCAISDTATLVLT</sequence>
<keyword evidence="5" id="KW-1185">Reference proteome</keyword>
<evidence type="ECO:0000313" key="5">
    <source>
        <dbReference type="Proteomes" id="UP001515480"/>
    </source>
</evidence>
<evidence type="ECO:0000256" key="1">
    <source>
        <dbReference type="ARBA" id="ARBA00022574"/>
    </source>
</evidence>
<keyword evidence="1 3" id="KW-0853">WD repeat</keyword>
<dbReference type="PANTHER" id="PTHR19879:SF9">
    <property type="entry name" value="TRANSCRIPTION INITIATION FACTOR TFIID SUBUNIT 5"/>
    <property type="match status" value="1"/>
</dbReference>
<dbReference type="Proteomes" id="UP001515480">
    <property type="component" value="Unassembled WGS sequence"/>
</dbReference>
<name>A0AB34IFA6_PRYPA</name>
<feature type="repeat" description="WD" evidence="3">
    <location>
        <begin position="452"/>
        <end position="488"/>
    </location>
</feature>
<dbReference type="SMART" id="SM00320">
    <property type="entry name" value="WD40"/>
    <property type="match status" value="7"/>
</dbReference>
<dbReference type="PROSITE" id="PS50082">
    <property type="entry name" value="WD_REPEATS_2"/>
    <property type="match status" value="5"/>
</dbReference>
<comment type="caution">
    <text evidence="4">The sequence shown here is derived from an EMBL/GenBank/DDBJ whole genome shotgun (WGS) entry which is preliminary data.</text>
</comment>
<dbReference type="CDD" id="cd00200">
    <property type="entry name" value="WD40"/>
    <property type="match status" value="1"/>
</dbReference>
<dbReference type="InterPro" id="IPR015943">
    <property type="entry name" value="WD40/YVTN_repeat-like_dom_sf"/>
</dbReference>